<keyword evidence="3 4" id="KW-0378">Hydrolase</keyword>
<gene>
    <name evidence="9" type="ORF">HOLleu_11207</name>
</gene>
<reference evidence="9" key="1">
    <citation type="submission" date="2021-10" db="EMBL/GenBank/DDBJ databases">
        <title>Tropical sea cucumber genome reveals ecological adaptation and Cuvierian tubules defense mechanism.</title>
        <authorList>
            <person name="Chen T."/>
        </authorList>
    </citation>
    <scope>NUCLEOTIDE SEQUENCE</scope>
    <source>
        <strain evidence="9">Nanhai2018</strain>
        <tissue evidence="9">Muscle</tissue>
    </source>
</reference>
<dbReference type="Proteomes" id="UP001152320">
    <property type="component" value="Chromosome 4"/>
</dbReference>
<keyword evidence="2 4" id="KW-0540">Nuclease</keyword>
<dbReference type="GO" id="GO:0003677">
    <property type="term" value="F:DNA binding"/>
    <property type="evidence" value="ECO:0007669"/>
    <property type="project" value="TreeGrafter"/>
</dbReference>
<protein>
    <recommendedName>
        <fullName evidence="4">Deoxyribonuclease</fullName>
    </recommendedName>
</protein>
<evidence type="ECO:0000256" key="5">
    <source>
        <dbReference type="PIRSR" id="PIRSR000988-1"/>
    </source>
</evidence>
<dbReference type="Gene3D" id="3.60.10.10">
    <property type="entry name" value="Endonuclease/exonuclease/phosphatase"/>
    <property type="match status" value="1"/>
</dbReference>
<evidence type="ECO:0000313" key="9">
    <source>
        <dbReference type="EMBL" id="KAJ8043902.1"/>
    </source>
</evidence>
<proteinExistence type="inferred from homology"/>
<dbReference type="PRINTS" id="PR00130">
    <property type="entry name" value="DNASEI"/>
</dbReference>
<dbReference type="EMBL" id="JAIZAY010000004">
    <property type="protein sequence ID" value="KAJ8043902.1"/>
    <property type="molecule type" value="Genomic_DNA"/>
</dbReference>
<dbReference type="SMART" id="SM00476">
    <property type="entry name" value="DNaseIc"/>
    <property type="match status" value="1"/>
</dbReference>
<comment type="similarity">
    <text evidence="1 4">Belongs to the DNase I family.</text>
</comment>
<evidence type="ECO:0000256" key="4">
    <source>
        <dbReference type="PIRNR" id="PIRNR000988"/>
    </source>
</evidence>
<evidence type="ECO:0000256" key="2">
    <source>
        <dbReference type="ARBA" id="ARBA00022722"/>
    </source>
</evidence>
<dbReference type="InterPro" id="IPR016202">
    <property type="entry name" value="DNase_I"/>
</dbReference>
<dbReference type="GO" id="GO:0004530">
    <property type="term" value="F:deoxyribonuclease I activity"/>
    <property type="evidence" value="ECO:0007669"/>
    <property type="project" value="TreeGrafter"/>
</dbReference>
<dbReference type="OrthoDB" id="10061407at2759"/>
<evidence type="ECO:0000313" key="10">
    <source>
        <dbReference type="Proteomes" id="UP001152320"/>
    </source>
</evidence>
<evidence type="ECO:0000256" key="7">
    <source>
        <dbReference type="SAM" id="SignalP"/>
    </source>
</evidence>
<dbReference type="InterPro" id="IPR036691">
    <property type="entry name" value="Endo/exonu/phosph_ase_sf"/>
</dbReference>
<keyword evidence="4" id="KW-0255">Endonuclease</keyword>
<sequence length="316" mass="36619">MKISYFLIISLLWKFVHSGEYLLASFNVRVFGQKKIQNQPVVDHLIEIISRYDLILIQEIRDASETAIEELIKQVNEANDNAFAMVTSPRLGRTSSKEQYSVFYRHEFFQPVNSYVYSDPDDVFEREPFNVRFQVSNWALPDLVISAIHTKPDDAVSELSHMVDVYEDLVVRWNIQNVLIMGDFNADCNYVRKKNWPDVRLRNDSRFQWYIDDEDDTTVRESTDCAYDRFAVAGEDLQAAVKTASVFNFAEEFHINMSVAEMVSDHFPIQMRISAQDFQTPAPKHYGNGSSRETSSTKIFRLLGILFECLVLGDYL</sequence>
<comment type="caution">
    <text evidence="9">The sequence shown here is derived from an EMBL/GenBank/DDBJ whole genome shotgun (WGS) entry which is preliminary data.</text>
</comment>
<dbReference type="PANTHER" id="PTHR11371:SF33">
    <property type="entry name" value="ENDONUCLEASE_EXONUCLEASE_PHOSPHATASE DOMAIN-CONTAINING PROTEIN"/>
    <property type="match status" value="1"/>
</dbReference>
<evidence type="ECO:0000256" key="1">
    <source>
        <dbReference type="ARBA" id="ARBA00007359"/>
    </source>
</evidence>
<dbReference type="GO" id="GO:0005634">
    <property type="term" value="C:nucleus"/>
    <property type="evidence" value="ECO:0007669"/>
    <property type="project" value="TreeGrafter"/>
</dbReference>
<feature type="chain" id="PRO_5040176819" description="Deoxyribonuclease" evidence="7">
    <location>
        <begin position="19"/>
        <end position="316"/>
    </location>
</feature>
<dbReference type="SUPFAM" id="SSF56219">
    <property type="entry name" value="DNase I-like"/>
    <property type="match status" value="1"/>
</dbReference>
<accession>A0A9Q1HC67</accession>
<keyword evidence="7" id="KW-0732">Signal</keyword>
<evidence type="ECO:0000256" key="6">
    <source>
        <dbReference type="PIRSR" id="PIRSR000988-2"/>
    </source>
</evidence>
<evidence type="ECO:0000259" key="8">
    <source>
        <dbReference type="Pfam" id="PF03372"/>
    </source>
</evidence>
<dbReference type="PANTHER" id="PTHR11371">
    <property type="entry name" value="DEOXYRIBONUCLEASE"/>
    <property type="match status" value="1"/>
</dbReference>
<feature type="active site" evidence="5">
    <location>
        <position position="98"/>
    </location>
</feature>
<keyword evidence="6" id="KW-1015">Disulfide bond</keyword>
<dbReference type="InterPro" id="IPR005135">
    <property type="entry name" value="Endo/exonuclease/phosphatase"/>
</dbReference>
<dbReference type="Pfam" id="PF03372">
    <property type="entry name" value="Exo_endo_phos"/>
    <property type="match status" value="1"/>
</dbReference>
<dbReference type="CDD" id="cd10282">
    <property type="entry name" value="DNase1"/>
    <property type="match status" value="1"/>
</dbReference>
<feature type="disulfide bond" description="Essential for enzymatic activity" evidence="6">
    <location>
        <begin position="188"/>
        <end position="225"/>
    </location>
</feature>
<keyword evidence="10" id="KW-1185">Reference proteome</keyword>
<dbReference type="GO" id="GO:0006308">
    <property type="term" value="P:DNA catabolic process"/>
    <property type="evidence" value="ECO:0007669"/>
    <property type="project" value="InterPro"/>
</dbReference>
<feature type="domain" description="Endonuclease/exonuclease/phosphatase" evidence="8">
    <location>
        <begin position="24"/>
        <end position="217"/>
    </location>
</feature>
<organism evidence="9 10">
    <name type="scientific">Holothuria leucospilota</name>
    <name type="common">Black long sea cucumber</name>
    <name type="synonym">Mertensiothuria leucospilota</name>
    <dbReference type="NCBI Taxonomy" id="206669"/>
    <lineage>
        <taxon>Eukaryota</taxon>
        <taxon>Metazoa</taxon>
        <taxon>Echinodermata</taxon>
        <taxon>Eleutherozoa</taxon>
        <taxon>Echinozoa</taxon>
        <taxon>Holothuroidea</taxon>
        <taxon>Aspidochirotacea</taxon>
        <taxon>Aspidochirotida</taxon>
        <taxon>Holothuriidae</taxon>
        <taxon>Holothuria</taxon>
    </lineage>
</organism>
<dbReference type="AlphaFoldDB" id="A0A9Q1HC67"/>
<feature type="active site" evidence="5">
    <location>
        <position position="149"/>
    </location>
</feature>
<evidence type="ECO:0000256" key="3">
    <source>
        <dbReference type="ARBA" id="ARBA00022801"/>
    </source>
</evidence>
<name>A0A9Q1HC67_HOLLE</name>
<dbReference type="PIRSF" id="PIRSF000988">
    <property type="entry name" value="DNase_I_euk"/>
    <property type="match status" value="1"/>
</dbReference>
<feature type="signal peptide" evidence="7">
    <location>
        <begin position="1"/>
        <end position="18"/>
    </location>
</feature>